<reference evidence="2 3" key="1">
    <citation type="submission" date="2016-11" db="EMBL/GenBank/DDBJ databases">
        <title>Description of two novel members of the family Erysipelotrichaceae: Ileibacterium lipovorans gen. nov., sp. nov. and Dubosiella newyorkensis, gen. nov., sp. nov.</title>
        <authorList>
            <person name="Cox L.M."/>
            <person name="Sohn J."/>
            <person name="Tyrrell K.L."/>
            <person name="Citron D.M."/>
            <person name="Lawson P.A."/>
            <person name="Patel N.B."/>
            <person name="Iizumi T."/>
            <person name="Perez-Perez G.I."/>
            <person name="Goldstein E.J."/>
            <person name="Blaser M.J."/>
        </authorList>
    </citation>
    <scope>NUCLEOTIDE SEQUENCE [LARGE SCALE GENOMIC DNA]</scope>
    <source>
        <strain evidence="2 3">NYU-BL-A3</strain>
    </source>
</reference>
<protein>
    <submittedName>
        <fullName evidence="2">Uncharacterized protein</fullName>
    </submittedName>
</protein>
<evidence type="ECO:0000313" key="2">
    <source>
        <dbReference type="EMBL" id="OLU37118.1"/>
    </source>
</evidence>
<dbReference type="EMBL" id="MPJW01000224">
    <property type="protein sequence ID" value="OLU37118.1"/>
    <property type="molecule type" value="Genomic_DNA"/>
</dbReference>
<sequence length="63" mass="7344">MNEIKTRNPTAMSAYFGILILRLRISGLFLLGILFFAFWSYGKFFIFDGLPEMKCNLLKFAWA</sequence>
<evidence type="ECO:0000256" key="1">
    <source>
        <dbReference type="SAM" id="Phobius"/>
    </source>
</evidence>
<keyword evidence="1" id="KW-0812">Transmembrane</keyword>
<accession>A0A1U7NDH3</accession>
<organism evidence="2 3">
    <name type="scientific">Ileibacterium valens</name>
    <dbReference type="NCBI Taxonomy" id="1862668"/>
    <lineage>
        <taxon>Bacteria</taxon>
        <taxon>Bacillati</taxon>
        <taxon>Bacillota</taxon>
        <taxon>Erysipelotrichia</taxon>
        <taxon>Erysipelotrichales</taxon>
        <taxon>Erysipelotrichaceae</taxon>
        <taxon>Ileibacterium</taxon>
    </lineage>
</organism>
<comment type="caution">
    <text evidence="2">The sequence shown here is derived from an EMBL/GenBank/DDBJ whole genome shotgun (WGS) entry which is preliminary data.</text>
</comment>
<keyword evidence="1" id="KW-1133">Transmembrane helix</keyword>
<evidence type="ECO:0000313" key="3">
    <source>
        <dbReference type="Proteomes" id="UP000186341"/>
    </source>
</evidence>
<dbReference type="AlphaFoldDB" id="A0A1U7NDH3"/>
<feature type="transmembrane region" description="Helical" evidence="1">
    <location>
        <begin position="21"/>
        <end position="41"/>
    </location>
</feature>
<name>A0A1U7NDH3_9FIRM</name>
<dbReference type="Proteomes" id="UP000186341">
    <property type="component" value="Unassembled WGS sequence"/>
</dbReference>
<keyword evidence="1" id="KW-0472">Membrane</keyword>
<proteinExistence type="predicted"/>
<keyword evidence="3" id="KW-1185">Reference proteome</keyword>
<gene>
    <name evidence="2" type="ORF">BO222_11035</name>
</gene>